<feature type="region of interest" description="Disordered" evidence="1">
    <location>
        <begin position="87"/>
        <end position="107"/>
    </location>
</feature>
<dbReference type="SUPFAM" id="SSF53955">
    <property type="entry name" value="Lysozyme-like"/>
    <property type="match status" value="1"/>
</dbReference>
<reference evidence="4 5" key="1">
    <citation type="submission" date="2018-08" db="EMBL/GenBank/DDBJ databases">
        <title>Bacillus jemisoniae sp. nov., Bacillus chryseoplanitiae sp. nov., Bacillus resnikiae sp. nov., and Bacillus frankliniae sp. nov., isolated from Viking spacecraft and associated surfaces.</title>
        <authorList>
            <person name="Seuylemezian A."/>
            <person name="Vaishampayan P."/>
        </authorList>
    </citation>
    <scope>NUCLEOTIDE SEQUENCE [LARGE SCALE GENOMIC DNA]</scope>
    <source>
        <strain evidence="4 5">MA001</strain>
    </source>
</reference>
<protein>
    <recommendedName>
        <fullName evidence="3">CwlT-like lysozyme domain-containing protein</fullName>
    </recommendedName>
</protein>
<dbReference type="InterPro" id="IPR023346">
    <property type="entry name" value="Lysozyme-like_dom_sf"/>
</dbReference>
<accession>A0A398B2J2</accession>
<name>A0A398B2J2_9BACI</name>
<dbReference type="Pfam" id="PF13702">
    <property type="entry name" value="Lysozyme_like"/>
    <property type="match status" value="1"/>
</dbReference>
<feature type="domain" description="CwlT-like lysozyme" evidence="3">
    <location>
        <begin position="54"/>
        <end position="206"/>
    </location>
</feature>
<dbReference type="Proteomes" id="UP000266016">
    <property type="component" value="Unassembled WGS sequence"/>
</dbReference>
<evidence type="ECO:0000256" key="1">
    <source>
        <dbReference type="SAM" id="MobiDB-lite"/>
    </source>
</evidence>
<keyword evidence="5" id="KW-1185">Reference proteome</keyword>
<organism evidence="4 5">
    <name type="scientific">Peribacillus asahii</name>
    <dbReference type="NCBI Taxonomy" id="228899"/>
    <lineage>
        <taxon>Bacteria</taxon>
        <taxon>Bacillati</taxon>
        <taxon>Bacillota</taxon>
        <taxon>Bacilli</taxon>
        <taxon>Bacillales</taxon>
        <taxon>Bacillaceae</taxon>
        <taxon>Peribacillus</taxon>
    </lineage>
</organism>
<dbReference type="AlphaFoldDB" id="A0A398B2J2"/>
<evidence type="ECO:0000259" key="3">
    <source>
        <dbReference type="Pfam" id="PF13702"/>
    </source>
</evidence>
<feature type="transmembrane region" description="Helical" evidence="2">
    <location>
        <begin position="12"/>
        <end position="30"/>
    </location>
</feature>
<evidence type="ECO:0000313" key="4">
    <source>
        <dbReference type="EMBL" id="RID84065.1"/>
    </source>
</evidence>
<dbReference type="EMBL" id="QWVS01000028">
    <property type="protein sequence ID" value="RID84065.1"/>
    <property type="molecule type" value="Genomic_DNA"/>
</dbReference>
<comment type="caution">
    <text evidence="4">The sequence shown here is derived from an EMBL/GenBank/DDBJ whole genome shotgun (WGS) entry which is preliminary data.</text>
</comment>
<keyword evidence="2" id="KW-1133">Transmembrane helix</keyword>
<sequence>MKRKRTRFNITFGIATLFFICVMILLFHTIEQFLHSTKTTTETIAETKVDSFADVKKYSSLLEDELEKYELEEYTIVLLSLMQQESRGKGGDPMQSSESAGLAPNTITDPKESIKQGVKHFRRVLQYGKKKDVDFPTIIQSYNMGIGYIHYIAKNGGTHSEELAKSFSMIQVKKNPKLYNCGGDKDNFRYPYCYGDFTYTTKVTENIEMISNDSIPTMSTEQITGKAF</sequence>
<proteinExistence type="predicted"/>
<dbReference type="CDD" id="cd16891">
    <property type="entry name" value="CwlT-like"/>
    <property type="match status" value="1"/>
</dbReference>
<evidence type="ECO:0000313" key="5">
    <source>
        <dbReference type="Proteomes" id="UP000266016"/>
    </source>
</evidence>
<keyword evidence="2" id="KW-0812">Transmembrane</keyword>
<keyword evidence="2" id="KW-0472">Membrane</keyword>
<dbReference type="Gene3D" id="1.10.530.10">
    <property type="match status" value="1"/>
</dbReference>
<gene>
    <name evidence="4" type="ORF">D1953_14560</name>
</gene>
<dbReference type="InterPro" id="IPR047194">
    <property type="entry name" value="CwlT-like_lysozyme"/>
</dbReference>
<evidence type="ECO:0000256" key="2">
    <source>
        <dbReference type="SAM" id="Phobius"/>
    </source>
</evidence>